<gene>
    <name evidence="4" type="ORF">BFJ65_g16948</name>
</gene>
<organism evidence="4 5">
    <name type="scientific">Fusarium oxysporum f. sp. cepae</name>
    <dbReference type="NCBI Taxonomy" id="396571"/>
    <lineage>
        <taxon>Eukaryota</taxon>
        <taxon>Fungi</taxon>
        <taxon>Dikarya</taxon>
        <taxon>Ascomycota</taxon>
        <taxon>Pezizomycotina</taxon>
        <taxon>Sordariomycetes</taxon>
        <taxon>Hypocreomycetidae</taxon>
        <taxon>Hypocreales</taxon>
        <taxon>Nectriaceae</taxon>
        <taxon>Fusarium</taxon>
        <taxon>Fusarium oxysporum species complex</taxon>
    </lineage>
</organism>
<dbReference type="InterPro" id="IPR053178">
    <property type="entry name" value="Osmoadaptation_assoc"/>
</dbReference>
<dbReference type="InterPro" id="IPR001138">
    <property type="entry name" value="Zn2Cys6_DnaBD"/>
</dbReference>
<dbReference type="EMBL" id="MRCU01000014">
    <property type="protein sequence ID" value="RKK08288.1"/>
    <property type="molecule type" value="Genomic_DNA"/>
</dbReference>
<evidence type="ECO:0000256" key="2">
    <source>
        <dbReference type="SAM" id="MobiDB-lite"/>
    </source>
</evidence>
<evidence type="ECO:0000256" key="1">
    <source>
        <dbReference type="ARBA" id="ARBA00023242"/>
    </source>
</evidence>
<dbReference type="GO" id="GO:0008270">
    <property type="term" value="F:zinc ion binding"/>
    <property type="evidence" value="ECO:0007669"/>
    <property type="project" value="InterPro"/>
</dbReference>
<feature type="region of interest" description="Disordered" evidence="2">
    <location>
        <begin position="51"/>
        <end position="76"/>
    </location>
</feature>
<dbReference type="SMART" id="SM00066">
    <property type="entry name" value="GAL4"/>
    <property type="match status" value="1"/>
</dbReference>
<keyword evidence="1" id="KW-0539">Nucleus</keyword>
<comment type="caution">
    <text evidence="4">The sequence shown here is derived from an EMBL/GenBank/DDBJ whole genome shotgun (WGS) entry which is preliminary data.</text>
</comment>
<evidence type="ECO:0000259" key="3">
    <source>
        <dbReference type="PROSITE" id="PS50048"/>
    </source>
</evidence>
<dbReference type="Proteomes" id="UP000270866">
    <property type="component" value="Unassembled WGS sequence"/>
</dbReference>
<dbReference type="Pfam" id="PF00172">
    <property type="entry name" value="Zn_clus"/>
    <property type="match status" value="1"/>
</dbReference>
<accession>A0A3L6MTR7</accession>
<dbReference type="CDD" id="cd00067">
    <property type="entry name" value="GAL4"/>
    <property type="match status" value="1"/>
</dbReference>
<dbReference type="PANTHER" id="PTHR38111">
    <property type="entry name" value="ZN(2)-C6 FUNGAL-TYPE DOMAIN-CONTAINING PROTEIN-RELATED"/>
    <property type="match status" value="1"/>
</dbReference>
<dbReference type="PROSITE" id="PS50048">
    <property type="entry name" value="ZN2_CY6_FUNGAL_2"/>
    <property type="match status" value="1"/>
</dbReference>
<dbReference type="PANTHER" id="PTHR38111:SF9">
    <property type="entry name" value="ZN(2)-C6 FUNGAL-TYPE DOMAIN-CONTAINING PROTEIN"/>
    <property type="match status" value="1"/>
</dbReference>
<name>A0A3L6MTR7_FUSOX</name>
<feature type="compositionally biased region" description="Polar residues" evidence="2">
    <location>
        <begin position="62"/>
        <end position="76"/>
    </location>
</feature>
<proteinExistence type="predicted"/>
<dbReference type="InterPro" id="IPR036864">
    <property type="entry name" value="Zn2-C6_fun-type_DNA-bd_sf"/>
</dbReference>
<dbReference type="Gene3D" id="4.10.240.10">
    <property type="entry name" value="Zn(2)-C6 fungal-type DNA-binding domain"/>
    <property type="match status" value="1"/>
</dbReference>
<dbReference type="GO" id="GO:0000981">
    <property type="term" value="F:DNA-binding transcription factor activity, RNA polymerase II-specific"/>
    <property type="evidence" value="ECO:0007669"/>
    <property type="project" value="InterPro"/>
</dbReference>
<reference evidence="4 5" key="1">
    <citation type="journal article" date="2018" name="Sci. Rep.">
        <title>Characterisation of pathogen-specific regions and novel effector candidates in Fusarium oxysporum f. sp. cepae.</title>
        <authorList>
            <person name="Armitage A.D."/>
            <person name="Taylor A."/>
            <person name="Sobczyk M.K."/>
            <person name="Baxter L."/>
            <person name="Greenfield B.P."/>
            <person name="Bates H.J."/>
            <person name="Wilson F."/>
            <person name="Jackson A.C."/>
            <person name="Ott S."/>
            <person name="Harrison R.J."/>
            <person name="Clarkson J.P."/>
        </authorList>
    </citation>
    <scope>NUCLEOTIDE SEQUENCE [LARGE SCALE GENOMIC DNA]</scope>
    <source>
        <strain evidence="4 5">FoC_Fus2</strain>
    </source>
</reference>
<evidence type="ECO:0000313" key="4">
    <source>
        <dbReference type="EMBL" id="RKK08288.1"/>
    </source>
</evidence>
<protein>
    <recommendedName>
        <fullName evidence="3">Zn(2)-C6 fungal-type domain-containing protein</fullName>
    </recommendedName>
</protein>
<sequence length="486" mass="54339">MKTRNRTICQTCRSRKIGCDGQKPACSQCIHTGRECSYPLDFIFITETTTQGSKDTTKQSKPKTNSSNDTSLCPRSQSNVPLALELLPKTPRNPVQDMVLLIMQSFMPEAELLTFSQNTQTQPRICGGWVEVLPMISIGGQGQALPSAISCLAASISSLRQNTYSGCSVSLEKYGSAMRLLKREIDQPRKEILSRDEVAAAIMCLTLTEAILPSSGTSWWRHVDGVGEWMRLWGPESFSLGARHKLFTGFRPLLVLKDFMSRKASFLSTEDWKRLPFESQQATAMQLLLSEASAIPTILELIDTLEHSPPSVSSFIAAQAIASLTTSYDNLQGWGEPLDADPSTCLFCWRTPSNSSWAWGGYNIWFPSVSAANLVMHLWAFKVVCLTEIQKLQIRFPDVPCDWPVPAGCELGHWLRDTYIELCVRIVQSANFLLQDRLALFGPLSIPFPLTTACQTFKMDGERSVELWKLTNDILQRSLLQRHRST</sequence>
<evidence type="ECO:0000313" key="5">
    <source>
        <dbReference type="Proteomes" id="UP000270866"/>
    </source>
</evidence>
<dbReference type="AlphaFoldDB" id="A0A3L6MTR7"/>
<dbReference type="SUPFAM" id="SSF57701">
    <property type="entry name" value="Zn2/Cys6 DNA-binding domain"/>
    <property type="match status" value="1"/>
</dbReference>
<feature type="domain" description="Zn(2)-C6 fungal-type" evidence="3">
    <location>
        <begin position="8"/>
        <end position="38"/>
    </location>
</feature>